<sequence length="276" mass="29723">MAYTVDGESLSLRDVQVEASACWCGNPAFLTGLETGLEGFSPSSPLSFPGGNARGLVGSLWFTVVFADLDLRRADRVIDDIGLAFPPDSWYYGCREDHLRVLEYGREMVHSCLVILVGCASHGVEVIRNGVQKLIGLQMAHAATVTLAPIFSVIASWVQARIAFINAAGKGASEHGLKRGVFGYGGILAVLRFQFGSASEPLVTEMALAKQISDEEDGIICGGFAPMLVDSDGTRGTIYVATSDHSSLGHANTRNTYKQYPLGHPDRREVLERSEI</sequence>
<dbReference type="RefSeq" id="XP_044724214.1">
    <property type="nucleotide sequence ID" value="XM_044860581.1"/>
</dbReference>
<name>A0A9P8N665_9HYPO</name>
<accession>A0A9P8N665</accession>
<evidence type="ECO:0000313" key="1">
    <source>
        <dbReference type="EMBL" id="KAH0966701.1"/>
    </source>
</evidence>
<dbReference type="GeneID" id="68351239"/>
<dbReference type="Proteomes" id="UP000824596">
    <property type="component" value="Unassembled WGS sequence"/>
</dbReference>
<protein>
    <submittedName>
        <fullName evidence="1">Uncharacterized protein</fullName>
    </submittedName>
</protein>
<dbReference type="EMBL" id="JAIZPD010000002">
    <property type="protein sequence ID" value="KAH0966701.1"/>
    <property type="molecule type" value="Genomic_DNA"/>
</dbReference>
<comment type="caution">
    <text evidence="1">The sequence shown here is derived from an EMBL/GenBank/DDBJ whole genome shotgun (WGS) entry which is preliminary data.</text>
</comment>
<evidence type="ECO:0000313" key="2">
    <source>
        <dbReference type="Proteomes" id="UP000824596"/>
    </source>
</evidence>
<proteinExistence type="predicted"/>
<reference evidence="1" key="1">
    <citation type="submission" date="2021-09" db="EMBL/GenBank/DDBJ databases">
        <title>A high-quality genome of the endoparasitic fungus Hirsutella rhossiliensis with a comparison of Hirsutella genomes reveals transposable elements contributing to genome size variation.</title>
        <authorList>
            <person name="Lin R."/>
            <person name="Jiao Y."/>
            <person name="Sun X."/>
            <person name="Ling J."/>
            <person name="Xie B."/>
            <person name="Cheng X."/>
        </authorList>
    </citation>
    <scope>NUCLEOTIDE SEQUENCE</scope>
    <source>
        <strain evidence="1">HR02</strain>
    </source>
</reference>
<keyword evidence="2" id="KW-1185">Reference proteome</keyword>
<dbReference type="AlphaFoldDB" id="A0A9P8N665"/>
<organism evidence="1 2">
    <name type="scientific">Hirsutella rhossiliensis</name>
    <dbReference type="NCBI Taxonomy" id="111463"/>
    <lineage>
        <taxon>Eukaryota</taxon>
        <taxon>Fungi</taxon>
        <taxon>Dikarya</taxon>
        <taxon>Ascomycota</taxon>
        <taxon>Pezizomycotina</taxon>
        <taxon>Sordariomycetes</taxon>
        <taxon>Hypocreomycetidae</taxon>
        <taxon>Hypocreales</taxon>
        <taxon>Ophiocordycipitaceae</taxon>
        <taxon>Hirsutella</taxon>
    </lineage>
</organism>
<dbReference type="OrthoDB" id="4930855at2759"/>
<gene>
    <name evidence="1" type="ORF">HRG_02110</name>
</gene>